<comment type="caution">
    <text evidence="1">The sequence shown here is derived from an EMBL/GenBank/DDBJ whole genome shotgun (WGS) entry which is preliminary data.</text>
</comment>
<accession>A0AAN7RAB2</accession>
<name>A0AAN7RAB2_TRANT</name>
<gene>
    <name evidence="1" type="ORF">SAY86_012069</name>
</gene>
<dbReference type="EMBL" id="JAXQNO010000007">
    <property type="protein sequence ID" value="KAK4794075.1"/>
    <property type="molecule type" value="Genomic_DNA"/>
</dbReference>
<keyword evidence="2" id="KW-1185">Reference proteome</keyword>
<dbReference type="Proteomes" id="UP001346149">
    <property type="component" value="Unassembled WGS sequence"/>
</dbReference>
<proteinExistence type="predicted"/>
<reference evidence="1 2" key="1">
    <citation type="journal article" date="2023" name="Hortic Res">
        <title>Pangenome of water caltrop reveals structural variations and asymmetric subgenome divergence after allopolyploidization.</title>
        <authorList>
            <person name="Zhang X."/>
            <person name="Chen Y."/>
            <person name="Wang L."/>
            <person name="Yuan Y."/>
            <person name="Fang M."/>
            <person name="Shi L."/>
            <person name="Lu R."/>
            <person name="Comes H.P."/>
            <person name="Ma Y."/>
            <person name="Chen Y."/>
            <person name="Huang G."/>
            <person name="Zhou Y."/>
            <person name="Zheng Z."/>
            <person name="Qiu Y."/>
        </authorList>
    </citation>
    <scope>NUCLEOTIDE SEQUENCE [LARGE SCALE GENOMIC DNA]</scope>
    <source>
        <strain evidence="1">F231</strain>
    </source>
</reference>
<dbReference type="AlphaFoldDB" id="A0AAN7RAB2"/>
<organism evidence="1 2">
    <name type="scientific">Trapa natans</name>
    <name type="common">Water chestnut</name>
    <dbReference type="NCBI Taxonomy" id="22666"/>
    <lineage>
        <taxon>Eukaryota</taxon>
        <taxon>Viridiplantae</taxon>
        <taxon>Streptophyta</taxon>
        <taxon>Embryophyta</taxon>
        <taxon>Tracheophyta</taxon>
        <taxon>Spermatophyta</taxon>
        <taxon>Magnoliopsida</taxon>
        <taxon>eudicotyledons</taxon>
        <taxon>Gunneridae</taxon>
        <taxon>Pentapetalae</taxon>
        <taxon>rosids</taxon>
        <taxon>malvids</taxon>
        <taxon>Myrtales</taxon>
        <taxon>Lythraceae</taxon>
        <taxon>Trapa</taxon>
    </lineage>
</organism>
<protein>
    <submittedName>
        <fullName evidence="1">Uncharacterized protein</fullName>
    </submittedName>
</protein>
<evidence type="ECO:0000313" key="1">
    <source>
        <dbReference type="EMBL" id="KAK4794075.1"/>
    </source>
</evidence>
<sequence>MDILHKKRRYWGPTQVEGVRRAENPFVVSLFVCFGSGEYSVGTIPFKFCFGVWSRHSCQQRSWQQGFGLYCLFFMVSPVRTLTTGFPRKKVLTRKICSTTKNDDT</sequence>
<evidence type="ECO:0000313" key="2">
    <source>
        <dbReference type="Proteomes" id="UP001346149"/>
    </source>
</evidence>